<dbReference type="GO" id="GO:0005525">
    <property type="term" value="F:GTP binding"/>
    <property type="evidence" value="ECO:0007669"/>
    <property type="project" value="UniProtKB-UniRule"/>
</dbReference>
<feature type="binding site" evidence="6">
    <location>
        <begin position="37"/>
        <end position="41"/>
    </location>
    <ligand>
        <name>GTP</name>
        <dbReference type="ChEBI" id="CHEBI:37565"/>
    </ligand>
</feature>
<dbReference type="FunFam" id="3.40.50.1440:FF:000051">
    <property type="entry name" value="Tubulin-like protein CetZ"/>
    <property type="match status" value="1"/>
</dbReference>
<dbReference type="InterPro" id="IPR048737">
    <property type="entry name" value="CetZ_C"/>
</dbReference>
<dbReference type="AlphaFoldDB" id="M0AS49"/>
<dbReference type="STRING" id="29540.C481_10295"/>
<comment type="function">
    <text evidence="6">Involved in cell shape control.</text>
</comment>
<dbReference type="GO" id="GO:0005874">
    <property type="term" value="C:microtubule"/>
    <property type="evidence" value="ECO:0007669"/>
    <property type="project" value="InterPro"/>
</dbReference>
<dbReference type="GO" id="GO:0051301">
    <property type="term" value="P:cell division"/>
    <property type="evidence" value="ECO:0007669"/>
    <property type="project" value="TreeGrafter"/>
</dbReference>
<dbReference type="PANTHER" id="PTHR30314:SF10">
    <property type="entry name" value="TUBULIN-LIKE PROTEIN CETZ"/>
    <property type="match status" value="1"/>
</dbReference>
<dbReference type="GO" id="GO:0007017">
    <property type="term" value="P:microtubule-based process"/>
    <property type="evidence" value="ECO:0007669"/>
    <property type="project" value="InterPro"/>
</dbReference>
<evidence type="ECO:0000256" key="4">
    <source>
        <dbReference type="ARBA" id="ARBA00022960"/>
    </source>
</evidence>
<sequence length="413" mass="43702">MADEHSTARALENSTDHGTGERPRETTMKLALIGFGQAGGKIVDEFLAYDSAIDNSFVEAAIAVNSATTDLRGLDHVPQENRVLIGQARVKGHGVGADNELGAAVTEADIDEIQGAIDRVPVHEIDAFLIVAGMGGGTGSGGAPVLARHLKRIHTEPVYGLGILPGTDEGGIYTLNAARSFKTLVDEVDNLLVFDNDAWRSAGESVGSGYDRINREIVERFGLLFAAGEVGQNDHVAESVVDSSEIINTLESGVSTIGYASETVESANDGLLSSFRSDTEFDEGTATNRMTSLVRKATLGRLTLPCDAASADRGLVVATGSPEHLNRKGVERGRQWLEDETGSMEIRGGDYPLPGRDDVGAIVLLSGVTAVPRIDQLQQVAIEAQETTETVRANAQEDFATLVDTGGELDALF</sequence>
<gene>
    <name evidence="6" type="primary">cetZ</name>
    <name evidence="9" type="ORF">C481_10295</name>
</gene>
<evidence type="ECO:0000313" key="10">
    <source>
        <dbReference type="Proteomes" id="UP000011554"/>
    </source>
</evidence>
<name>M0AS49_NATA1</name>
<dbReference type="PROSITE" id="PS00227">
    <property type="entry name" value="TUBULIN"/>
    <property type="match status" value="1"/>
</dbReference>
<evidence type="ECO:0000256" key="2">
    <source>
        <dbReference type="ARBA" id="ARBA00022490"/>
    </source>
</evidence>
<protein>
    <recommendedName>
        <fullName evidence="6">Tubulin-like protein CetZ</fullName>
    </recommendedName>
</protein>
<feature type="domain" description="Tubulin/FtsZ GTPase" evidence="8">
    <location>
        <begin position="29"/>
        <end position="252"/>
    </location>
</feature>
<dbReference type="InterPro" id="IPR045061">
    <property type="entry name" value="FtsZ/CetZ"/>
</dbReference>
<dbReference type="InterPro" id="IPR032907">
    <property type="entry name" value="CetZ"/>
</dbReference>
<dbReference type="HAMAP" id="MF_01946">
    <property type="entry name" value="CetZ"/>
    <property type="match status" value="1"/>
</dbReference>
<dbReference type="SMART" id="SM00864">
    <property type="entry name" value="Tubulin"/>
    <property type="match status" value="1"/>
</dbReference>
<dbReference type="Gene3D" id="3.30.1330.20">
    <property type="entry name" value="Tubulin/FtsZ, C-terminal domain"/>
    <property type="match status" value="1"/>
</dbReference>
<dbReference type="Pfam" id="PF21011">
    <property type="entry name" value="CetZ_C"/>
    <property type="match status" value="1"/>
</dbReference>
<dbReference type="GO" id="GO:0003924">
    <property type="term" value="F:GTPase activity"/>
    <property type="evidence" value="ECO:0007669"/>
    <property type="project" value="InterPro"/>
</dbReference>
<keyword evidence="4 6" id="KW-0133">Cell shape</keyword>
<dbReference type="CDD" id="cd02202">
    <property type="entry name" value="CetZ_tubulin-like"/>
    <property type="match status" value="1"/>
</dbReference>
<feature type="binding site" evidence="6">
    <location>
        <begin position="137"/>
        <end position="139"/>
    </location>
    <ligand>
        <name>GTP</name>
        <dbReference type="ChEBI" id="CHEBI:37565"/>
    </ligand>
</feature>
<dbReference type="eggNOG" id="arCOG02202">
    <property type="taxonomic scope" value="Archaea"/>
</dbReference>
<dbReference type="Gene3D" id="3.40.50.1440">
    <property type="entry name" value="Tubulin/FtsZ, GTPase domain"/>
    <property type="match status" value="1"/>
</dbReference>
<comment type="caution">
    <text evidence="9">The sequence shown here is derived from an EMBL/GenBank/DDBJ whole genome shotgun (WGS) entry which is preliminary data.</text>
</comment>
<dbReference type="InterPro" id="IPR036525">
    <property type="entry name" value="Tubulin/FtsZ_GTPase_sf"/>
</dbReference>
<dbReference type="InterPro" id="IPR037103">
    <property type="entry name" value="Tubulin/FtsZ-like_C"/>
</dbReference>
<comment type="subcellular location">
    <subcellularLocation>
        <location evidence="6">Cytoplasm</location>
    </subcellularLocation>
</comment>
<dbReference type="InterPro" id="IPR003008">
    <property type="entry name" value="Tubulin_FtsZ_GTPase"/>
</dbReference>
<feature type="binding site" evidence="6">
    <location>
        <position position="169"/>
    </location>
    <ligand>
        <name>GTP</name>
        <dbReference type="ChEBI" id="CHEBI:37565"/>
    </ligand>
</feature>
<evidence type="ECO:0000256" key="7">
    <source>
        <dbReference type="SAM" id="MobiDB-lite"/>
    </source>
</evidence>
<dbReference type="GO" id="GO:0032153">
    <property type="term" value="C:cell division site"/>
    <property type="evidence" value="ECO:0007669"/>
    <property type="project" value="TreeGrafter"/>
</dbReference>
<dbReference type="GO" id="GO:0005737">
    <property type="term" value="C:cytoplasm"/>
    <property type="evidence" value="ECO:0007669"/>
    <property type="project" value="UniProtKB-SubCell"/>
</dbReference>
<keyword evidence="2 6" id="KW-0963">Cytoplasm</keyword>
<reference evidence="9 10" key="1">
    <citation type="journal article" date="2014" name="PLoS Genet.">
        <title>Phylogenetically driven sequencing of extremely halophilic archaea reveals strategies for static and dynamic osmo-response.</title>
        <authorList>
            <person name="Becker E.A."/>
            <person name="Seitzer P.M."/>
            <person name="Tritt A."/>
            <person name="Larsen D."/>
            <person name="Krusor M."/>
            <person name="Yao A.I."/>
            <person name="Wu D."/>
            <person name="Madern D."/>
            <person name="Eisen J.A."/>
            <person name="Darling A.E."/>
            <person name="Facciotti M.T."/>
        </authorList>
    </citation>
    <scope>NUCLEOTIDE SEQUENCE [LARGE SCALE GENOMIC DNA]</scope>
    <source>
        <strain evidence="9 10">DSM 12278</strain>
    </source>
</reference>
<feature type="region of interest" description="Disordered" evidence="7">
    <location>
        <begin position="1"/>
        <end position="24"/>
    </location>
</feature>
<evidence type="ECO:0000313" key="9">
    <source>
        <dbReference type="EMBL" id="ELZ01375.1"/>
    </source>
</evidence>
<keyword evidence="3 6" id="KW-0547">Nucleotide-binding</keyword>
<evidence type="ECO:0000256" key="5">
    <source>
        <dbReference type="ARBA" id="ARBA00023134"/>
    </source>
</evidence>
<dbReference type="InterPro" id="IPR017975">
    <property type="entry name" value="Tubulin_CS"/>
</dbReference>
<evidence type="ECO:0000259" key="8">
    <source>
        <dbReference type="SMART" id="SM00864"/>
    </source>
</evidence>
<dbReference type="GO" id="GO:0008360">
    <property type="term" value="P:regulation of cell shape"/>
    <property type="evidence" value="ECO:0007669"/>
    <property type="project" value="UniProtKB-UniRule"/>
</dbReference>
<evidence type="ECO:0000256" key="3">
    <source>
        <dbReference type="ARBA" id="ARBA00022741"/>
    </source>
</evidence>
<dbReference type="Proteomes" id="UP000011554">
    <property type="component" value="Unassembled WGS sequence"/>
</dbReference>
<comment type="similarity">
    <text evidence="1 6">Belongs to the CetZ family.</text>
</comment>
<feature type="binding site" evidence="6">
    <location>
        <position position="196"/>
    </location>
    <ligand>
        <name>GTP</name>
        <dbReference type="ChEBI" id="CHEBI:37565"/>
    </ligand>
</feature>
<feature type="binding site" evidence="6">
    <location>
        <position position="214"/>
    </location>
    <ligand>
        <name>GTP</name>
        <dbReference type="ChEBI" id="CHEBI:37565"/>
    </ligand>
</feature>
<evidence type="ECO:0000256" key="6">
    <source>
        <dbReference type="HAMAP-Rule" id="MF_01946"/>
    </source>
</evidence>
<dbReference type="EMBL" id="AOIO01000025">
    <property type="protein sequence ID" value="ELZ01375.1"/>
    <property type="molecule type" value="Genomic_DNA"/>
</dbReference>
<proteinExistence type="inferred from homology"/>
<organism evidence="9 10">
    <name type="scientific">Natrialba asiatica (strain ATCC 700177 / DSM 12278 / JCM 9576 / FERM P-10747 / NBRC 102637 / 172P1)</name>
    <dbReference type="NCBI Taxonomy" id="29540"/>
    <lineage>
        <taxon>Archaea</taxon>
        <taxon>Methanobacteriati</taxon>
        <taxon>Methanobacteriota</taxon>
        <taxon>Stenosarchaea group</taxon>
        <taxon>Halobacteria</taxon>
        <taxon>Halobacteriales</taxon>
        <taxon>Natrialbaceae</taxon>
        <taxon>Natrialba</taxon>
    </lineage>
</organism>
<accession>M0AS49</accession>
<dbReference type="PATRIC" id="fig|29540.5.peg.2093"/>
<dbReference type="Pfam" id="PF00091">
    <property type="entry name" value="Tubulin"/>
    <property type="match status" value="1"/>
</dbReference>
<keyword evidence="5 6" id="KW-0342">GTP-binding</keyword>
<keyword evidence="10" id="KW-1185">Reference proteome</keyword>
<evidence type="ECO:0000256" key="1">
    <source>
        <dbReference type="ARBA" id="ARBA00006877"/>
    </source>
</evidence>
<dbReference type="SUPFAM" id="SSF52490">
    <property type="entry name" value="Tubulin nucleotide-binding domain-like"/>
    <property type="match status" value="1"/>
</dbReference>
<dbReference type="PANTHER" id="PTHR30314">
    <property type="entry name" value="CELL DIVISION PROTEIN FTSZ-RELATED"/>
    <property type="match status" value="1"/>
</dbReference>
<feature type="compositionally biased region" description="Basic and acidic residues" evidence="7">
    <location>
        <begin position="14"/>
        <end position="24"/>
    </location>
</feature>